<reference evidence="1" key="1">
    <citation type="submission" date="2023-08" db="EMBL/GenBank/DDBJ databases">
        <title>A de novo genome assembly of Solanum verrucosum Schlechtendal, a Mexican diploid species geographically isolated from the other diploid A-genome species in potato relatives.</title>
        <authorList>
            <person name="Hosaka K."/>
        </authorList>
    </citation>
    <scope>NUCLEOTIDE SEQUENCE</scope>
    <source>
        <tissue evidence="1">Young leaves</tissue>
    </source>
</reference>
<evidence type="ECO:0000313" key="1">
    <source>
        <dbReference type="EMBL" id="WMV30063.1"/>
    </source>
</evidence>
<protein>
    <submittedName>
        <fullName evidence="1">Uncharacterized protein</fullName>
    </submittedName>
</protein>
<dbReference type="EMBL" id="CP133616">
    <property type="protein sequence ID" value="WMV30063.1"/>
    <property type="molecule type" value="Genomic_DNA"/>
</dbReference>
<evidence type="ECO:0000313" key="2">
    <source>
        <dbReference type="Proteomes" id="UP001234989"/>
    </source>
</evidence>
<sequence length="15" mass="1835">MVLECQLYPGWRLRA</sequence>
<keyword evidence="2" id="KW-1185">Reference proteome</keyword>
<gene>
    <name evidence="1" type="ORF">MTR67_023448</name>
</gene>
<proteinExistence type="predicted"/>
<dbReference type="Proteomes" id="UP001234989">
    <property type="component" value="Chromosome 5"/>
</dbReference>
<accession>A0AAF0QX43</accession>
<name>A0AAF0QX43_SOLVR</name>
<organism evidence="1 2">
    <name type="scientific">Solanum verrucosum</name>
    <dbReference type="NCBI Taxonomy" id="315347"/>
    <lineage>
        <taxon>Eukaryota</taxon>
        <taxon>Viridiplantae</taxon>
        <taxon>Streptophyta</taxon>
        <taxon>Embryophyta</taxon>
        <taxon>Tracheophyta</taxon>
        <taxon>Spermatophyta</taxon>
        <taxon>Magnoliopsida</taxon>
        <taxon>eudicotyledons</taxon>
        <taxon>Gunneridae</taxon>
        <taxon>Pentapetalae</taxon>
        <taxon>asterids</taxon>
        <taxon>lamiids</taxon>
        <taxon>Solanales</taxon>
        <taxon>Solanaceae</taxon>
        <taxon>Solanoideae</taxon>
        <taxon>Solaneae</taxon>
        <taxon>Solanum</taxon>
    </lineage>
</organism>